<name>A0A1I0LDL2_9BACT</name>
<organism evidence="1 2">
    <name type="scientific">Stigmatella erecta</name>
    <dbReference type="NCBI Taxonomy" id="83460"/>
    <lineage>
        <taxon>Bacteria</taxon>
        <taxon>Pseudomonadati</taxon>
        <taxon>Myxococcota</taxon>
        <taxon>Myxococcia</taxon>
        <taxon>Myxococcales</taxon>
        <taxon>Cystobacterineae</taxon>
        <taxon>Archangiaceae</taxon>
        <taxon>Stigmatella</taxon>
    </lineage>
</organism>
<dbReference type="AlphaFoldDB" id="A0A1I0LDL2"/>
<sequence length="166" mass="18767">MLRSAKGRADRSPRLDQCLDVNRFNLREAWKIGTLLLPPEEAPLSRHLRVELVAVHPQATLPIGRKFGPKSLGRHLLENIDSVDYKEQRIYTRLERFGAGAALDPSSFGHEAQEEAGCIVFLATIPERKEYHADLTLFFHPSWLEKPKRPSGWYVKNFGCNGSCGS</sequence>
<keyword evidence="2" id="KW-1185">Reference proteome</keyword>
<dbReference type="Proteomes" id="UP000199181">
    <property type="component" value="Unassembled WGS sequence"/>
</dbReference>
<proteinExistence type="predicted"/>
<protein>
    <submittedName>
        <fullName evidence="1">Uncharacterized protein</fullName>
    </submittedName>
</protein>
<accession>A0A1I0LDL2</accession>
<reference evidence="2" key="1">
    <citation type="submission" date="2016-10" db="EMBL/GenBank/DDBJ databases">
        <authorList>
            <person name="Varghese N."/>
            <person name="Submissions S."/>
        </authorList>
    </citation>
    <scope>NUCLEOTIDE SEQUENCE [LARGE SCALE GENOMIC DNA]</scope>
    <source>
        <strain evidence="2">DSM 16858</strain>
    </source>
</reference>
<evidence type="ECO:0000313" key="1">
    <source>
        <dbReference type="EMBL" id="SEU38165.1"/>
    </source>
</evidence>
<dbReference type="EMBL" id="FOIJ01000026">
    <property type="protein sequence ID" value="SEU38165.1"/>
    <property type="molecule type" value="Genomic_DNA"/>
</dbReference>
<gene>
    <name evidence="1" type="ORF">SAMN05443639_1264</name>
</gene>
<evidence type="ECO:0000313" key="2">
    <source>
        <dbReference type="Proteomes" id="UP000199181"/>
    </source>
</evidence>